<name>A0AA88QHT0_9ASTE</name>
<keyword evidence="4" id="KW-1185">Reference proteome</keyword>
<evidence type="ECO:0000259" key="1">
    <source>
        <dbReference type="Pfam" id="PF13976"/>
    </source>
</evidence>
<organism evidence="3 4">
    <name type="scientific">Escallonia rubra</name>
    <dbReference type="NCBI Taxonomy" id="112253"/>
    <lineage>
        <taxon>Eukaryota</taxon>
        <taxon>Viridiplantae</taxon>
        <taxon>Streptophyta</taxon>
        <taxon>Embryophyta</taxon>
        <taxon>Tracheophyta</taxon>
        <taxon>Spermatophyta</taxon>
        <taxon>Magnoliopsida</taxon>
        <taxon>eudicotyledons</taxon>
        <taxon>Gunneridae</taxon>
        <taxon>Pentapetalae</taxon>
        <taxon>asterids</taxon>
        <taxon>campanulids</taxon>
        <taxon>Escalloniales</taxon>
        <taxon>Escalloniaceae</taxon>
        <taxon>Escallonia</taxon>
    </lineage>
</organism>
<dbReference type="PANTHER" id="PTHR11439:SF483">
    <property type="entry name" value="PEPTIDE SYNTHASE GLIP-LIKE, PUTATIVE (AFU_ORTHOLOGUE AFUA_3G12920)-RELATED"/>
    <property type="match status" value="1"/>
</dbReference>
<dbReference type="Proteomes" id="UP001187471">
    <property type="component" value="Unassembled WGS sequence"/>
</dbReference>
<evidence type="ECO:0008006" key="5">
    <source>
        <dbReference type="Google" id="ProtNLM"/>
    </source>
</evidence>
<accession>A0AA88QHT0</accession>
<feature type="domain" description="GAG-pre-integrase" evidence="1">
    <location>
        <begin position="77"/>
        <end position="126"/>
    </location>
</feature>
<gene>
    <name evidence="3" type="ORF">RJ640_015757</name>
</gene>
<dbReference type="InterPro" id="IPR025724">
    <property type="entry name" value="GAG-pre-integrase_dom"/>
</dbReference>
<evidence type="ECO:0000259" key="2">
    <source>
        <dbReference type="Pfam" id="PF22936"/>
    </source>
</evidence>
<proteinExistence type="predicted"/>
<dbReference type="PANTHER" id="PTHR11439">
    <property type="entry name" value="GAG-POL-RELATED RETROTRANSPOSON"/>
    <property type="match status" value="1"/>
</dbReference>
<dbReference type="InterPro" id="IPR054722">
    <property type="entry name" value="PolX-like_BBD"/>
</dbReference>
<dbReference type="Pfam" id="PF22936">
    <property type="entry name" value="Pol_BBD"/>
    <property type="match status" value="1"/>
</dbReference>
<comment type="caution">
    <text evidence="3">The sequence shown here is derived from an EMBL/GenBank/DDBJ whole genome shotgun (WGS) entry which is preliminary data.</text>
</comment>
<dbReference type="Pfam" id="PF13976">
    <property type="entry name" value="gag_pre-integrs"/>
    <property type="match status" value="1"/>
</dbReference>
<protein>
    <recommendedName>
        <fullName evidence="5">Gag-pol polyprotein</fullName>
    </recommendedName>
</protein>
<reference evidence="3" key="1">
    <citation type="submission" date="2022-12" db="EMBL/GenBank/DDBJ databases">
        <title>Draft genome assemblies for two species of Escallonia (Escalloniales).</title>
        <authorList>
            <person name="Chanderbali A."/>
            <person name="Dervinis C."/>
            <person name="Anghel I."/>
            <person name="Soltis D."/>
            <person name="Soltis P."/>
            <person name="Zapata F."/>
        </authorList>
    </citation>
    <scope>NUCLEOTIDE SEQUENCE</scope>
    <source>
        <strain evidence="3">UCBG92.1500</strain>
        <tissue evidence="3">Leaf</tissue>
    </source>
</reference>
<sequence length="300" mass="33567">MGNSTSEEVVGIGTYQLKMKTGSSLLLYDVLYAPGVQRNLIYVIAMARLGFSFSFGVDFVSLYLDSVLYGSGNIVDGFYVLDVDDSLYNDTYMISSNKDDASSSKTWHNRLGHIGHDRMTREVRKDVELYEMVESDGVSTLSLSKGGDFNYQHGHDDPMSVEDSRSVPLNSQRGYSDADWSGDLDEHKSTSGYAFLLSNGAISWSSKKQSCIALSTMESEYVACSVAVQEVVWLKRFLQQLEIVPHVTDPMTIYCDSMAALGYAKDPKYHGKTKHIETRYQFIRDRVAHGEVVQSISLRK</sequence>
<feature type="domain" description="Retrovirus-related Pol polyprotein from transposon TNT 1-94-like beta-barrel" evidence="2">
    <location>
        <begin position="1"/>
        <end position="50"/>
    </location>
</feature>
<dbReference type="AlphaFoldDB" id="A0AA88QHT0"/>
<dbReference type="CDD" id="cd09272">
    <property type="entry name" value="RNase_HI_RT_Ty1"/>
    <property type="match status" value="1"/>
</dbReference>
<evidence type="ECO:0000313" key="4">
    <source>
        <dbReference type="Proteomes" id="UP001187471"/>
    </source>
</evidence>
<evidence type="ECO:0000313" key="3">
    <source>
        <dbReference type="EMBL" id="KAK2965259.1"/>
    </source>
</evidence>
<dbReference type="EMBL" id="JAVXUO010003228">
    <property type="protein sequence ID" value="KAK2965259.1"/>
    <property type="molecule type" value="Genomic_DNA"/>
</dbReference>